<evidence type="ECO:0000313" key="2">
    <source>
        <dbReference type="EMBL" id="KAJ7342847.1"/>
    </source>
</evidence>
<reference evidence="2" key="1">
    <citation type="submission" date="2023-03" db="EMBL/GenBank/DDBJ databases">
        <title>Massive genome expansion in bonnet fungi (Mycena s.s.) driven by repeated elements and novel gene families across ecological guilds.</title>
        <authorList>
            <consortium name="Lawrence Berkeley National Laboratory"/>
            <person name="Harder C.B."/>
            <person name="Miyauchi S."/>
            <person name="Viragh M."/>
            <person name="Kuo A."/>
            <person name="Thoen E."/>
            <person name="Andreopoulos B."/>
            <person name="Lu D."/>
            <person name="Skrede I."/>
            <person name="Drula E."/>
            <person name="Henrissat B."/>
            <person name="Morin E."/>
            <person name="Kohler A."/>
            <person name="Barry K."/>
            <person name="LaButti K."/>
            <person name="Morin E."/>
            <person name="Salamov A."/>
            <person name="Lipzen A."/>
            <person name="Mereny Z."/>
            <person name="Hegedus B."/>
            <person name="Baldrian P."/>
            <person name="Stursova M."/>
            <person name="Weitz H."/>
            <person name="Taylor A."/>
            <person name="Grigoriev I.V."/>
            <person name="Nagy L.G."/>
            <person name="Martin F."/>
            <person name="Kauserud H."/>
        </authorList>
    </citation>
    <scope>NUCLEOTIDE SEQUENCE</scope>
    <source>
        <strain evidence="2">CBHHK002</strain>
    </source>
</reference>
<proteinExistence type="predicted"/>
<comment type="caution">
    <text evidence="2">The sequence shown here is derived from an EMBL/GenBank/DDBJ whole genome shotgun (WGS) entry which is preliminary data.</text>
</comment>
<evidence type="ECO:0000256" key="1">
    <source>
        <dbReference type="SAM" id="MobiDB-lite"/>
    </source>
</evidence>
<dbReference type="AlphaFoldDB" id="A0AAD6ZX45"/>
<gene>
    <name evidence="2" type="ORF">DFH08DRAFT_811187</name>
</gene>
<name>A0AAD6ZX45_9AGAR</name>
<keyword evidence="3" id="KW-1185">Reference proteome</keyword>
<organism evidence="2 3">
    <name type="scientific">Mycena albidolilacea</name>
    <dbReference type="NCBI Taxonomy" id="1033008"/>
    <lineage>
        <taxon>Eukaryota</taxon>
        <taxon>Fungi</taxon>
        <taxon>Dikarya</taxon>
        <taxon>Basidiomycota</taxon>
        <taxon>Agaricomycotina</taxon>
        <taxon>Agaricomycetes</taxon>
        <taxon>Agaricomycetidae</taxon>
        <taxon>Agaricales</taxon>
        <taxon>Marasmiineae</taxon>
        <taxon>Mycenaceae</taxon>
        <taxon>Mycena</taxon>
    </lineage>
</organism>
<evidence type="ECO:0000313" key="3">
    <source>
        <dbReference type="Proteomes" id="UP001218218"/>
    </source>
</evidence>
<sequence>MGLSTERYEALKTVSTRFLTEKDYGFKETEAAMAAVFGNDHSSIEAKAWTTYWSVLSIAGEAMDRNEAYTVPPIPLLDGSMPDVEMADNNSNASESQPTLSSGLLNSDAADLQRERDERKRNGNQHGREKNPLGRSFDELMASAFIERLVINSPKQMKPMYHCIGCDLGVRKNNRKCNTPHMLGCKKFQRDFPGTWSKFKDKVFASGSQVASGEADAPALRLKKRKLEDPSLGRVPHSWCHSYSVPDRSNFITYNLVVEAENAMVQLKTLLESFIHLTLSFDGWSSRKSDEIYTVHVSTPTRMSYMVAGIILTGLSTTGETICENLKNLVF</sequence>
<feature type="region of interest" description="Disordered" evidence="1">
    <location>
        <begin position="80"/>
        <end position="134"/>
    </location>
</feature>
<dbReference type="EMBL" id="JARIHO010000024">
    <property type="protein sequence ID" value="KAJ7342847.1"/>
    <property type="molecule type" value="Genomic_DNA"/>
</dbReference>
<feature type="compositionally biased region" description="Basic and acidic residues" evidence="1">
    <location>
        <begin position="111"/>
        <end position="134"/>
    </location>
</feature>
<protein>
    <submittedName>
        <fullName evidence="2">Uncharacterized protein</fullName>
    </submittedName>
</protein>
<dbReference type="Proteomes" id="UP001218218">
    <property type="component" value="Unassembled WGS sequence"/>
</dbReference>
<accession>A0AAD6ZX45</accession>
<feature type="compositionally biased region" description="Polar residues" evidence="1">
    <location>
        <begin position="88"/>
        <end position="105"/>
    </location>
</feature>